<evidence type="ECO:0000313" key="2">
    <source>
        <dbReference type="Proteomes" id="UP000184432"/>
    </source>
</evidence>
<protein>
    <submittedName>
        <fullName evidence="1">Uncharacterized protein</fullName>
    </submittedName>
</protein>
<reference evidence="2" key="1">
    <citation type="submission" date="2016-11" db="EMBL/GenBank/DDBJ databases">
        <authorList>
            <person name="Varghese N."/>
            <person name="Submissions S."/>
        </authorList>
    </citation>
    <scope>NUCLEOTIDE SEQUENCE [LARGE SCALE GENOMIC DNA]</scope>
    <source>
        <strain evidence="2">DSM 22623</strain>
    </source>
</reference>
<dbReference type="Proteomes" id="UP000184432">
    <property type="component" value="Unassembled WGS sequence"/>
</dbReference>
<evidence type="ECO:0000313" key="1">
    <source>
        <dbReference type="EMBL" id="SHJ36564.1"/>
    </source>
</evidence>
<gene>
    <name evidence="1" type="ORF">SAMN04488508_1086</name>
</gene>
<organism evidence="1 2">
    <name type="scientific">Aquimarina spongiae</name>
    <dbReference type="NCBI Taxonomy" id="570521"/>
    <lineage>
        <taxon>Bacteria</taxon>
        <taxon>Pseudomonadati</taxon>
        <taxon>Bacteroidota</taxon>
        <taxon>Flavobacteriia</taxon>
        <taxon>Flavobacteriales</taxon>
        <taxon>Flavobacteriaceae</taxon>
        <taxon>Aquimarina</taxon>
    </lineage>
</organism>
<accession>A0A1M6IQ49</accession>
<dbReference type="AlphaFoldDB" id="A0A1M6IQ49"/>
<dbReference type="EMBL" id="FQYP01000008">
    <property type="protein sequence ID" value="SHJ36564.1"/>
    <property type="molecule type" value="Genomic_DNA"/>
</dbReference>
<keyword evidence="2" id="KW-1185">Reference proteome</keyword>
<name>A0A1M6IQ49_9FLAO</name>
<sequence>MMTSYSLWILTKSHDFGLFSITNAAITPGTQPQIVSSKTIITEPHPLSRTERGGKKMANKTLQKLINNNKI</sequence>
<dbReference type="STRING" id="570521.SAMN04488508_1086"/>
<proteinExistence type="predicted"/>